<reference evidence="4 5" key="1">
    <citation type="journal article" date="2018" name="Science">
        <title>The opium poppy genome and morphinan production.</title>
        <authorList>
            <person name="Guo L."/>
            <person name="Winzer T."/>
            <person name="Yang X."/>
            <person name="Li Y."/>
            <person name="Ning Z."/>
            <person name="He Z."/>
            <person name="Teodor R."/>
            <person name="Lu Y."/>
            <person name="Bowser T.A."/>
            <person name="Graham I.A."/>
            <person name="Ye K."/>
        </authorList>
    </citation>
    <scope>NUCLEOTIDE SEQUENCE [LARGE SCALE GENOMIC DNA]</scope>
    <source>
        <strain evidence="5">cv. HN1</strain>
        <tissue evidence="4">Leaves</tissue>
    </source>
</reference>
<dbReference type="Gramene" id="RZC50143">
    <property type="protein sequence ID" value="RZC50143"/>
    <property type="gene ID" value="C5167_018576"/>
</dbReference>
<keyword evidence="3" id="KW-1133">Transmembrane helix</keyword>
<dbReference type="Pfam" id="PF13041">
    <property type="entry name" value="PPR_2"/>
    <property type="match status" value="1"/>
</dbReference>
<protein>
    <recommendedName>
        <fullName evidence="6">Pentatricopeptide repeat-containing protein</fullName>
    </recommendedName>
</protein>
<keyword evidence="1" id="KW-0677">Repeat</keyword>
<dbReference type="InterPro" id="IPR002885">
    <property type="entry name" value="PPR_rpt"/>
</dbReference>
<keyword evidence="3" id="KW-0812">Transmembrane</keyword>
<evidence type="ECO:0000256" key="2">
    <source>
        <dbReference type="PROSITE-ProRule" id="PRU00708"/>
    </source>
</evidence>
<dbReference type="AlphaFoldDB" id="A0A4Y7IMM3"/>
<keyword evidence="3" id="KW-0472">Membrane</keyword>
<evidence type="ECO:0000313" key="4">
    <source>
        <dbReference type="EMBL" id="RZC50143.1"/>
    </source>
</evidence>
<sequence>KTQRGQGRVMILMSVVTAGIRKASKTKEAVTNYWTMFSAITYNTLIHQYCKGGDVEKALQFYFKMVSGSFKSDFRTFMIKIFLICGHTIFTYIYVFTAE</sequence>
<evidence type="ECO:0000256" key="1">
    <source>
        <dbReference type="ARBA" id="ARBA00022737"/>
    </source>
</evidence>
<feature type="non-terminal residue" evidence="4">
    <location>
        <position position="1"/>
    </location>
</feature>
<dbReference type="PROSITE" id="PS51375">
    <property type="entry name" value="PPR"/>
    <property type="match status" value="1"/>
</dbReference>
<accession>A0A4Y7IMM3</accession>
<organism evidence="4 5">
    <name type="scientific">Papaver somniferum</name>
    <name type="common">Opium poppy</name>
    <dbReference type="NCBI Taxonomy" id="3469"/>
    <lineage>
        <taxon>Eukaryota</taxon>
        <taxon>Viridiplantae</taxon>
        <taxon>Streptophyta</taxon>
        <taxon>Embryophyta</taxon>
        <taxon>Tracheophyta</taxon>
        <taxon>Spermatophyta</taxon>
        <taxon>Magnoliopsida</taxon>
        <taxon>Ranunculales</taxon>
        <taxon>Papaveraceae</taxon>
        <taxon>Papaveroideae</taxon>
        <taxon>Papaver</taxon>
    </lineage>
</organism>
<dbReference type="NCBIfam" id="TIGR00756">
    <property type="entry name" value="PPR"/>
    <property type="match status" value="1"/>
</dbReference>
<evidence type="ECO:0000256" key="3">
    <source>
        <dbReference type="SAM" id="Phobius"/>
    </source>
</evidence>
<dbReference type="EMBL" id="CM010716">
    <property type="protein sequence ID" value="RZC50143.1"/>
    <property type="molecule type" value="Genomic_DNA"/>
</dbReference>
<dbReference type="InterPro" id="IPR011990">
    <property type="entry name" value="TPR-like_helical_dom_sf"/>
</dbReference>
<keyword evidence="5" id="KW-1185">Reference proteome</keyword>
<evidence type="ECO:0008006" key="6">
    <source>
        <dbReference type="Google" id="ProtNLM"/>
    </source>
</evidence>
<evidence type="ECO:0000313" key="5">
    <source>
        <dbReference type="Proteomes" id="UP000316621"/>
    </source>
</evidence>
<feature type="transmembrane region" description="Helical" evidence="3">
    <location>
        <begin position="77"/>
        <end position="96"/>
    </location>
</feature>
<proteinExistence type="predicted"/>
<dbReference type="Gene3D" id="1.25.40.10">
    <property type="entry name" value="Tetratricopeptide repeat domain"/>
    <property type="match status" value="1"/>
</dbReference>
<feature type="repeat" description="PPR" evidence="2">
    <location>
        <begin position="38"/>
        <end position="72"/>
    </location>
</feature>
<gene>
    <name evidence="4" type="ORF">C5167_018576</name>
</gene>
<dbReference type="Proteomes" id="UP000316621">
    <property type="component" value="Chromosome 2"/>
</dbReference>
<name>A0A4Y7IMM3_PAPSO</name>